<evidence type="ECO:0000256" key="10">
    <source>
        <dbReference type="ARBA" id="ARBA00048523"/>
    </source>
</evidence>
<evidence type="ECO:0000256" key="2">
    <source>
        <dbReference type="ARBA" id="ARBA00005135"/>
    </source>
</evidence>
<dbReference type="EC" id="3.1.3.3" evidence="3"/>
<keyword evidence="11" id="KW-0732">Signal</keyword>
<dbReference type="AlphaFoldDB" id="A0A0N1JTY6"/>
<evidence type="ECO:0000256" key="6">
    <source>
        <dbReference type="ARBA" id="ARBA00022801"/>
    </source>
</evidence>
<dbReference type="EMBL" id="LAQT01000001">
    <property type="protein sequence ID" value="KPC55354.1"/>
    <property type="molecule type" value="Genomic_DNA"/>
</dbReference>
<name>A0A0N1JTY6_9NEIS</name>
<gene>
    <name evidence="12" type="ORF">WG78_01815</name>
</gene>
<dbReference type="Gene3D" id="3.40.50.1000">
    <property type="entry name" value="HAD superfamily/HAD-like"/>
    <property type="match status" value="1"/>
</dbReference>
<dbReference type="OrthoDB" id="1633110at2"/>
<comment type="catalytic activity">
    <reaction evidence="10">
        <text>O-phospho-D-serine + H2O = D-serine + phosphate</text>
        <dbReference type="Rhea" id="RHEA:24873"/>
        <dbReference type="ChEBI" id="CHEBI:15377"/>
        <dbReference type="ChEBI" id="CHEBI:35247"/>
        <dbReference type="ChEBI" id="CHEBI:43474"/>
        <dbReference type="ChEBI" id="CHEBI:58680"/>
        <dbReference type="EC" id="3.1.3.3"/>
    </reaction>
</comment>
<keyword evidence="6 12" id="KW-0378">Hydrolase</keyword>
<accession>A0A0N1JTY6</accession>
<dbReference type="STRING" id="857265.WG78_01815"/>
<evidence type="ECO:0000256" key="4">
    <source>
        <dbReference type="ARBA" id="ARBA00022605"/>
    </source>
</evidence>
<dbReference type="GO" id="GO:0005737">
    <property type="term" value="C:cytoplasm"/>
    <property type="evidence" value="ECO:0007669"/>
    <property type="project" value="TreeGrafter"/>
</dbReference>
<keyword evidence="4" id="KW-0028">Amino-acid biosynthesis</keyword>
<dbReference type="InterPro" id="IPR050582">
    <property type="entry name" value="HAD-like_SerB"/>
</dbReference>
<keyword evidence="7" id="KW-0460">Magnesium</keyword>
<dbReference type="GO" id="GO:0006564">
    <property type="term" value="P:L-serine biosynthetic process"/>
    <property type="evidence" value="ECO:0007669"/>
    <property type="project" value="UniProtKB-KW"/>
</dbReference>
<evidence type="ECO:0000256" key="8">
    <source>
        <dbReference type="ARBA" id="ARBA00023299"/>
    </source>
</evidence>
<comment type="caution">
    <text evidence="12">The sequence shown here is derived from an EMBL/GenBank/DDBJ whole genome shotgun (WGS) entry which is preliminary data.</text>
</comment>
<protein>
    <recommendedName>
        <fullName evidence="3">phosphoserine phosphatase</fullName>
        <ecNumber evidence="3">3.1.3.3</ecNumber>
    </recommendedName>
</protein>
<keyword evidence="13" id="KW-1185">Reference proteome</keyword>
<feature type="chain" id="PRO_5005875189" description="phosphoserine phosphatase" evidence="11">
    <location>
        <begin position="28"/>
        <end position="334"/>
    </location>
</feature>
<feature type="signal peptide" evidence="11">
    <location>
        <begin position="1"/>
        <end position="27"/>
    </location>
</feature>
<proteinExistence type="predicted"/>
<evidence type="ECO:0000313" key="13">
    <source>
        <dbReference type="Proteomes" id="UP000037939"/>
    </source>
</evidence>
<comment type="pathway">
    <text evidence="2">Amino-acid biosynthesis; L-serine biosynthesis; L-serine from 3-phospho-D-glycerate: step 3/3.</text>
</comment>
<keyword evidence="5" id="KW-0479">Metal-binding</keyword>
<keyword evidence="8" id="KW-0718">Serine biosynthesis</keyword>
<dbReference type="PATRIC" id="fig|857265.3.peg.380"/>
<dbReference type="RefSeq" id="WP_053936061.1">
    <property type="nucleotide sequence ID" value="NZ_LAQT01000001.1"/>
</dbReference>
<evidence type="ECO:0000256" key="3">
    <source>
        <dbReference type="ARBA" id="ARBA00012640"/>
    </source>
</evidence>
<dbReference type="SUPFAM" id="SSF56784">
    <property type="entry name" value="HAD-like"/>
    <property type="match status" value="1"/>
</dbReference>
<dbReference type="GO" id="GO:0036424">
    <property type="term" value="F:L-phosphoserine phosphatase activity"/>
    <property type="evidence" value="ECO:0007669"/>
    <property type="project" value="TreeGrafter"/>
</dbReference>
<evidence type="ECO:0000313" key="12">
    <source>
        <dbReference type="EMBL" id="KPC55354.1"/>
    </source>
</evidence>
<evidence type="ECO:0000256" key="7">
    <source>
        <dbReference type="ARBA" id="ARBA00022842"/>
    </source>
</evidence>
<sequence>MQRISGSLWRWWSGLLLCLTLSAVAQADSVLPSWRDRTARTAIIAFVQATTTQGSPDFVPPAERIAVFDNDGTLWSEQPLYFQGAFAFDRIKAMAPDHPEWASKELFASVLKGDYKTALAGGEKALGQIILTTHAGMTSDQFNAIVADWLRTAKHPRFKRPYNELVYQPMLEVLGYLRANGYKTFIVSGGGAEFMRVFAEQTYGVPPEQVIGSTIKTHFELRDGKAVIVRDPDIDSIDDGPGKPVGIARYIGRAPIIAFGNSDGDLQMLQYTTQSSSKKRLGVIIHHTDADREFAYDRKSINGKLDKALDLAQSSGWIVVDMKNDWSRIYPFEQ</sequence>
<comment type="catalytic activity">
    <reaction evidence="9">
        <text>O-phospho-L-serine + H2O = L-serine + phosphate</text>
        <dbReference type="Rhea" id="RHEA:21208"/>
        <dbReference type="ChEBI" id="CHEBI:15377"/>
        <dbReference type="ChEBI" id="CHEBI:33384"/>
        <dbReference type="ChEBI" id="CHEBI:43474"/>
        <dbReference type="ChEBI" id="CHEBI:57524"/>
        <dbReference type="EC" id="3.1.3.3"/>
    </reaction>
</comment>
<organism evidence="12 13">
    <name type="scientific">Amantichitinum ursilacus</name>
    <dbReference type="NCBI Taxonomy" id="857265"/>
    <lineage>
        <taxon>Bacteria</taxon>
        <taxon>Pseudomonadati</taxon>
        <taxon>Pseudomonadota</taxon>
        <taxon>Betaproteobacteria</taxon>
        <taxon>Neisseriales</taxon>
        <taxon>Chitinibacteraceae</taxon>
        <taxon>Amantichitinum</taxon>
    </lineage>
</organism>
<evidence type="ECO:0000256" key="9">
    <source>
        <dbReference type="ARBA" id="ARBA00048138"/>
    </source>
</evidence>
<reference evidence="12 13" key="1">
    <citation type="submission" date="2015-07" db="EMBL/GenBank/DDBJ databases">
        <title>Draft genome sequence of the Amantichitinum ursilacus IGB-41, a new chitin-degrading bacterium.</title>
        <authorList>
            <person name="Kirstahler P."/>
            <person name="Guenther M."/>
            <person name="Grumaz C."/>
            <person name="Rupp S."/>
            <person name="Zibek S."/>
            <person name="Sohn K."/>
        </authorList>
    </citation>
    <scope>NUCLEOTIDE SEQUENCE [LARGE SCALE GENOMIC DNA]</scope>
    <source>
        <strain evidence="12 13">IGB-41</strain>
    </source>
</reference>
<dbReference type="PANTHER" id="PTHR43344:SF2">
    <property type="entry name" value="PHOSPHOSERINE PHOSPHATASE"/>
    <property type="match status" value="1"/>
</dbReference>
<dbReference type="InterPro" id="IPR023214">
    <property type="entry name" value="HAD_sf"/>
</dbReference>
<dbReference type="GO" id="GO:0000287">
    <property type="term" value="F:magnesium ion binding"/>
    <property type="evidence" value="ECO:0007669"/>
    <property type="project" value="TreeGrafter"/>
</dbReference>
<evidence type="ECO:0000256" key="11">
    <source>
        <dbReference type="SAM" id="SignalP"/>
    </source>
</evidence>
<evidence type="ECO:0000256" key="1">
    <source>
        <dbReference type="ARBA" id="ARBA00001946"/>
    </source>
</evidence>
<evidence type="ECO:0000256" key="5">
    <source>
        <dbReference type="ARBA" id="ARBA00022723"/>
    </source>
</evidence>
<dbReference type="InterPro" id="IPR036412">
    <property type="entry name" value="HAD-like_sf"/>
</dbReference>
<dbReference type="PANTHER" id="PTHR43344">
    <property type="entry name" value="PHOSPHOSERINE PHOSPHATASE"/>
    <property type="match status" value="1"/>
</dbReference>
<dbReference type="Proteomes" id="UP000037939">
    <property type="component" value="Unassembled WGS sequence"/>
</dbReference>
<dbReference type="Pfam" id="PF12710">
    <property type="entry name" value="HAD"/>
    <property type="match status" value="1"/>
</dbReference>
<comment type="cofactor">
    <cofactor evidence="1">
        <name>Mg(2+)</name>
        <dbReference type="ChEBI" id="CHEBI:18420"/>
    </cofactor>
</comment>